<dbReference type="EC" id="2.5.1.61" evidence="7"/>
<dbReference type="InterPro" id="IPR022417">
    <property type="entry name" value="Porphobilin_deaminase_N"/>
</dbReference>
<comment type="subunit">
    <text evidence="3 7">Monomer.</text>
</comment>
<dbReference type="Gene3D" id="3.40.50.10090">
    <property type="match status" value="2"/>
</dbReference>
<dbReference type="Proteomes" id="UP000501058">
    <property type="component" value="Chromosome"/>
</dbReference>
<dbReference type="PANTHER" id="PTHR11557">
    <property type="entry name" value="PORPHOBILINOGEN DEAMINASE"/>
    <property type="match status" value="1"/>
</dbReference>
<dbReference type="InterPro" id="IPR036108">
    <property type="entry name" value="4pyrrol_syn_uPrphyn_synt_sf"/>
</dbReference>
<dbReference type="GO" id="GO:0006782">
    <property type="term" value="P:protoporphyrinogen IX biosynthetic process"/>
    <property type="evidence" value="ECO:0007669"/>
    <property type="project" value="UniProtKB-UniRule"/>
</dbReference>
<feature type="domain" description="Tetrapyrrole biosynthesis uroporphyrinogen III synthase" evidence="9">
    <location>
        <begin position="338"/>
        <end position="544"/>
    </location>
</feature>
<dbReference type="EMBL" id="CP049865">
    <property type="protein sequence ID" value="QIK72774.1"/>
    <property type="molecule type" value="Genomic_DNA"/>
</dbReference>
<evidence type="ECO:0000256" key="6">
    <source>
        <dbReference type="ARBA" id="ARBA00048169"/>
    </source>
</evidence>
<accession>A0A6G7Y7A2</accession>
<dbReference type="InterPro" id="IPR036803">
    <property type="entry name" value="Porphobilinogen_deaminase_C_sf"/>
</dbReference>
<comment type="catalytic activity">
    <reaction evidence="6 7">
        <text>4 porphobilinogen + H2O = hydroxymethylbilane + 4 NH4(+)</text>
        <dbReference type="Rhea" id="RHEA:13185"/>
        <dbReference type="ChEBI" id="CHEBI:15377"/>
        <dbReference type="ChEBI" id="CHEBI:28938"/>
        <dbReference type="ChEBI" id="CHEBI:57845"/>
        <dbReference type="ChEBI" id="CHEBI:58126"/>
        <dbReference type="EC" id="2.5.1.61"/>
    </reaction>
</comment>
<dbReference type="SUPFAM" id="SSF69618">
    <property type="entry name" value="HemD-like"/>
    <property type="match status" value="1"/>
</dbReference>
<keyword evidence="4 7" id="KW-0808">Transferase</keyword>
<dbReference type="InterPro" id="IPR003754">
    <property type="entry name" value="4pyrrol_synth_uPrphyn_synth"/>
</dbReference>
<evidence type="ECO:0000313" key="12">
    <source>
        <dbReference type="Proteomes" id="UP000501058"/>
    </source>
</evidence>
<dbReference type="PRINTS" id="PR00151">
    <property type="entry name" value="PORPHBDMNASE"/>
</dbReference>
<dbReference type="PANTHER" id="PTHR11557:SF0">
    <property type="entry name" value="PORPHOBILINOGEN DEAMINASE"/>
    <property type="match status" value="1"/>
</dbReference>
<dbReference type="Pfam" id="PF02602">
    <property type="entry name" value="HEM4"/>
    <property type="match status" value="1"/>
</dbReference>
<evidence type="ECO:0000256" key="5">
    <source>
        <dbReference type="ARBA" id="ARBA00023244"/>
    </source>
</evidence>
<dbReference type="GO" id="GO:0005737">
    <property type="term" value="C:cytoplasm"/>
    <property type="evidence" value="ECO:0007669"/>
    <property type="project" value="UniProtKB-UniRule"/>
</dbReference>
<keyword evidence="12" id="KW-1185">Reference proteome</keyword>
<dbReference type="InterPro" id="IPR022418">
    <property type="entry name" value="Porphobilinogen_deaminase_C"/>
</dbReference>
<dbReference type="PROSITE" id="PS00533">
    <property type="entry name" value="PORPHOBILINOGEN_DEAM"/>
    <property type="match status" value="1"/>
</dbReference>
<protein>
    <recommendedName>
        <fullName evidence="7">Porphobilinogen deaminase</fullName>
        <shortName evidence="7">PBG</shortName>
        <ecNumber evidence="7">2.5.1.61</ecNumber>
    </recommendedName>
    <alternativeName>
        <fullName evidence="7">Hydroxymethylbilane synthase</fullName>
        <shortName evidence="7">HMBS</shortName>
    </alternativeName>
    <alternativeName>
        <fullName evidence="7">Pre-uroporphyrinogen synthase</fullName>
    </alternativeName>
</protein>
<dbReference type="Gene3D" id="3.30.160.40">
    <property type="entry name" value="Porphobilinogen deaminase, C-terminal domain"/>
    <property type="match status" value="1"/>
</dbReference>
<organism evidence="11 12">
    <name type="scientific">Propioniciclava coleopterorum</name>
    <dbReference type="NCBI Taxonomy" id="2714937"/>
    <lineage>
        <taxon>Bacteria</taxon>
        <taxon>Bacillati</taxon>
        <taxon>Actinomycetota</taxon>
        <taxon>Actinomycetes</taxon>
        <taxon>Propionibacteriales</taxon>
        <taxon>Propionibacteriaceae</taxon>
        <taxon>Propioniciclava</taxon>
    </lineage>
</organism>
<feature type="domain" description="Porphobilinogen deaminase C-terminal" evidence="10">
    <location>
        <begin position="220"/>
        <end position="289"/>
    </location>
</feature>
<evidence type="ECO:0000256" key="7">
    <source>
        <dbReference type="HAMAP-Rule" id="MF_00260"/>
    </source>
</evidence>
<evidence type="ECO:0000259" key="8">
    <source>
        <dbReference type="Pfam" id="PF01379"/>
    </source>
</evidence>
<evidence type="ECO:0000256" key="2">
    <source>
        <dbReference type="ARBA" id="ARBA00005638"/>
    </source>
</evidence>
<keyword evidence="5 7" id="KW-0627">Porphyrin biosynthesis</keyword>
<sequence length="558" mass="55512">MTWKLGTRGSELARTQSGHVADALRAAGHDVELVTIRSEGDVTTGSLLDAGGLGLFAAALRVALLEGRVDLVVHSLKDLPTAAVPGLAIGAIPARAPHADALCARDGLRLADLPAGARVGTGSPRRAAQVRALRPDLGVVEIRGNVGTRLARALGPDADLDAVVLAAAGLERLGRGDAISDLLPLLPAPGQGALAVECRSEDAAVLAALASLDDPDTRAAVEAERAVLARLGAGCAAPVGASASVAGGVLTLRAAVFSADGTRFVEASASADSHAPDAALGVRVAEALLARGAAEVTPLGADRPSELADFHTDTALWSPATRPELVGRRVLLPRADGALADALRAAGADVDAVPVTRTEDLPFALPGTCDWVVLTSPTAVAVLAEADVELDMLGDAIAAVGSATAAAITELGYQVDLVPSGRSDAEALLAALLAAEPEGASAAIPGSALARPVLADGLAEAGWDVETVATYTTVPVDEPPATRPWADYDAVVLTAGSIAEAAAALLGIAPAGVAVIAFGEPTARAAAASGWTVTATAATQDAAGVLGALTAVLPKEPA</sequence>
<proteinExistence type="inferred from homology"/>
<dbReference type="GO" id="GO:0004418">
    <property type="term" value="F:hydroxymethylbilane synthase activity"/>
    <property type="evidence" value="ECO:0007669"/>
    <property type="project" value="UniProtKB-UniRule"/>
</dbReference>
<evidence type="ECO:0000313" key="11">
    <source>
        <dbReference type="EMBL" id="QIK72774.1"/>
    </source>
</evidence>
<comment type="cofactor">
    <cofactor evidence="7">
        <name>dipyrromethane</name>
        <dbReference type="ChEBI" id="CHEBI:60342"/>
    </cofactor>
    <text evidence="7">Binds 1 dipyrromethane group covalently.</text>
</comment>
<dbReference type="FunFam" id="3.40.190.10:FF:000005">
    <property type="entry name" value="Porphobilinogen deaminase"/>
    <property type="match status" value="1"/>
</dbReference>
<dbReference type="KEGG" id="prv:G7070_11440"/>
<dbReference type="SUPFAM" id="SSF54782">
    <property type="entry name" value="Porphobilinogen deaminase (hydroxymethylbilane synthase), C-terminal domain"/>
    <property type="match status" value="1"/>
</dbReference>
<evidence type="ECO:0000256" key="4">
    <source>
        <dbReference type="ARBA" id="ARBA00022679"/>
    </source>
</evidence>
<comment type="similarity">
    <text evidence="2 7">Belongs to the HMBS family.</text>
</comment>
<dbReference type="AlphaFoldDB" id="A0A6G7Y7A2"/>
<dbReference type="Pfam" id="PF03900">
    <property type="entry name" value="Porphobil_deamC"/>
    <property type="match status" value="1"/>
</dbReference>
<reference evidence="11 12" key="1">
    <citation type="submission" date="2020-03" db="EMBL/GenBank/DDBJ databases">
        <title>Propioniciclava sp. nov., isolated from Hydrophilus acuminatus.</title>
        <authorList>
            <person name="Hyun D.-W."/>
            <person name="Bae J.-W."/>
        </authorList>
    </citation>
    <scope>NUCLEOTIDE SEQUENCE [LARGE SCALE GENOMIC DNA]</scope>
    <source>
        <strain evidence="11 12">HDW11</strain>
    </source>
</reference>
<dbReference type="Gene3D" id="3.40.190.10">
    <property type="entry name" value="Periplasmic binding protein-like II"/>
    <property type="match status" value="2"/>
</dbReference>
<comment type="function">
    <text evidence="1 7">Tetrapolymerization of the monopyrrole PBG into the hydroxymethylbilane pre-uroporphyrinogen in several discrete steps.</text>
</comment>
<feature type="modified residue" description="S-(dipyrrolylmethanemethyl)cysteine" evidence="7">
    <location>
        <position position="235"/>
    </location>
</feature>
<comment type="miscellaneous">
    <text evidence="7">The porphobilinogen subunits are added to the dipyrromethane group.</text>
</comment>
<dbReference type="Pfam" id="PF01379">
    <property type="entry name" value="Porphobil_deam"/>
    <property type="match status" value="1"/>
</dbReference>
<evidence type="ECO:0000259" key="10">
    <source>
        <dbReference type="Pfam" id="PF03900"/>
    </source>
</evidence>
<feature type="domain" description="Porphobilinogen deaminase N-terminal" evidence="8">
    <location>
        <begin position="4"/>
        <end position="205"/>
    </location>
</feature>
<evidence type="ECO:0000259" key="9">
    <source>
        <dbReference type="Pfam" id="PF02602"/>
    </source>
</evidence>
<dbReference type="HAMAP" id="MF_00260">
    <property type="entry name" value="Porphobil_deam"/>
    <property type="match status" value="1"/>
</dbReference>
<evidence type="ECO:0000256" key="3">
    <source>
        <dbReference type="ARBA" id="ARBA00011245"/>
    </source>
</evidence>
<evidence type="ECO:0000256" key="1">
    <source>
        <dbReference type="ARBA" id="ARBA00002869"/>
    </source>
</evidence>
<dbReference type="InterPro" id="IPR000860">
    <property type="entry name" value="HemC"/>
</dbReference>
<dbReference type="SUPFAM" id="SSF53850">
    <property type="entry name" value="Periplasmic binding protein-like II"/>
    <property type="match status" value="1"/>
</dbReference>
<dbReference type="GO" id="GO:0004852">
    <property type="term" value="F:uroporphyrinogen-III synthase activity"/>
    <property type="evidence" value="ECO:0007669"/>
    <property type="project" value="InterPro"/>
</dbReference>
<name>A0A6G7Y7A2_9ACTN</name>
<gene>
    <name evidence="7 11" type="primary">hemC</name>
    <name evidence="11" type="ORF">G7070_11440</name>
</gene>
<dbReference type="NCBIfam" id="TIGR00212">
    <property type="entry name" value="hemC"/>
    <property type="match status" value="1"/>
</dbReference>
<dbReference type="InterPro" id="IPR022419">
    <property type="entry name" value="Porphobilin_deaminase_cofac_BS"/>
</dbReference>